<proteinExistence type="predicted"/>
<evidence type="ECO:0008006" key="4">
    <source>
        <dbReference type="Google" id="ProtNLM"/>
    </source>
</evidence>
<sequence>MKKEYRFLFVLALILGSIILTYIARFDFNPSATIIVGDRYYQEYIKQIKSPIPSGVVIYRDHEFDGQFFYLAALNPLNYDCPASYYYQCAYRYQRIIYPALAAVLSLGNAAAIPVLLILVNIVAILVGAYLLMKLLRHYNANSNYVYLWALNVGFVIALTRDLAEPLMFVFILAAFYAFNKDKHITASLFLTLAILTREITLLVIAPLLIFLLFRLQIKKFFLYCLPIVVYAIWQALIWQHFGGVGFKGTTLLLSAPFLGVWEYLKLTGKPKINFQTELYFLSAWPIIIFCLVQLYVVFRTWAKNVTFYFLAVVVQSLVLLSLIPKLYTFDAIDGIGRYATLVFLFSILYSVERSQRYHPVLLFLAVMMPVVYIVALLGFFYPSYFVT</sequence>
<keyword evidence="1" id="KW-0812">Transmembrane</keyword>
<keyword evidence="1" id="KW-0472">Membrane</keyword>
<feature type="transmembrane region" description="Helical" evidence="1">
    <location>
        <begin position="306"/>
        <end position="324"/>
    </location>
</feature>
<dbReference type="NCBIfam" id="NF046093">
    <property type="entry name" value="AZOBR_p60025_fam"/>
    <property type="match status" value="1"/>
</dbReference>
<gene>
    <name evidence="2" type="ORF">A3A24_00930</name>
</gene>
<feature type="transmembrane region" description="Helical" evidence="1">
    <location>
        <begin position="145"/>
        <end position="178"/>
    </location>
</feature>
<feature type="transmembrane region" description="Helical" evidence="1">
    <location>
        <begin position="279"/>
        <end position="299"/>
    </location>
</feature>
<evidence type="ECO:0000313" key="2">
    <source>
        <dbReference type="EMBL" id="OGY53718.1"/>
    </source>
</evidence>
<protein>
    <recommendedName>
        <fullName evidence="4">Glycosyltransferase RgtA/B/C/D-like domain-containing protein</fullName>
    </recommendedName>
</protein>
<feature type="transmembrane region" description="Helical" evidence="1">
    <location>
        <begin position="361"/>
        <end position="382"/>
    </location>
</feature>
<organism evidence="2 3">
    <name type="scientific">Candidatus Buchananbacteria bacterium RIFCSPLOWO2_01_FULL_46_12</name>
    <dbReference type="NCBI Taxonomy" id="1797546"/>
    <lineage>
        <taxon>Bacteria</taxon>
        <taxon>Candidatus Buchananiibacteriota</taxon>
    </lineage>
</organism>
<dbReference type="InterPro" id="IPR058226">
    <property type="entry name" value="AZOBR_p60025-like"/>
</dbReference>
<dbReference type="AlphaFoldDB" id="A0A1G1YMY8"/>
<evidence type="ECO:0000313" key="3">
    <source>
        <dbReference type="Proteomes" id="UP000176512"/>
    </source>
</evidence>
<accession>A0A1G1YMY8</accession>
<dbReference type="Proteomes" id="UP000176512">
    <property type="component" value="Unassembled WGS sequence"/>
</dbReference>
<feature type="transmembrane region" description="Helical" evidence="1">
    <location>
        <begin position="190"/>
        <end position="214"/>
    </location>
</feature>
<feature type="transmembrane region" description="Helical" evidence="1">
    <location>
        <begin position="7"/>
        <end position="24"/>
    </location>
</feature>
<feature type="transmembrane region" description="Helical" evidence="1">
    <location>
        <begin position="336"/>
        <end position="352"/>
    </location>
</feature>
<evidence type="ECO:0000256" key="1">
    <source>
        <dbReference type="SAM" id="Phobius"/>
    </source>
</evidence>
<name>A0A1G1YMY8_9BACT</name>
<comment type="caution">
    <text evidence="2">The sequence shown here is derived from an EMBL/GenBank/DDBJ whole genome shotgun (WGS) entry which is preliminary data.</text>
</comment>
<feature type="transmembrane region" description="Helical" evidence="1">
    <location>
        <begin position="111"/>
        <end position="133"/>
    </location>
</feature>
<keyword evidence="1" id="KW-1133">Transmembrane helix</keyword>
<reference evidence="2 3" key="1">
    <citation type="journal article" date="2016" name="Nat. Commun.">
        <title>Thousands of microbial genomes shed light on interconnected biogeochemical processes in an aquifer system.</title>
        <authorList>
            <person name="Anantharaman K."/>
            <person name="Brown C.T."/>
            <person name="Hug L.A."/>
            <person name="Sharon I."/>
            <person name="Castelle C.J."/>
            <person name="Probst A.J."/>
            <person name="Thomas B.C."/>
            <person name="Singh A."/>
            <person name="Wilkins M.J."/>
            <person name="Karaoz U."/>
            <person name="Brodie E.L."/>
            <person name="Williams K.H."/>
            <person name="Hubbard S.S."/>
            <person name="Banfield J.F."/>
        </authorList>
    </citation>
    <scope>NUCLEOTIDE SEQUENCE [LARGE SCALE GENOMIC DNA]</scope>
</reference>
<feature type="transmembrane region" description="Helical" evidence="1">
    <location>
        <begin position="221"/>
        <end position="242"/>
    </location>
</feature>
<dbReference type="EMBL" id="MHIP01000049">
    <property type="protein sequence ID" value="OGY53718.1"/>
    <property type="molecule type" value="Genomic_DNA"/>
</dbReference>